<evidence type="ECO:0000313" key="2">
    <source>
        <dbReference type="EMBL" id="EOY31801.1"/>
    </source>
</evidence>
<dbReference type="Pfam" id="PF07727">
    <property type="entry name" value="RVT_2"/>
    <property type="match status" value="1"/>
</dbReference>
<dbReference type="InterPro" id="IPR013103">
    <property type="entry name" value="RVT_2"/>
</dbReference>
<dbReference type="CDD" id="cd09272">
    <property type="entry name" value="RNase_HI_RT_Ty1"/>
    <property type="match status" value="1"/>
</dbReference>
<protein>
    <submittedName>
        <fullName evidence="2">Cysteine-rich RLK (RECEPTOR-like protein kinase) 8</fullName>
    </submittedName>
</protein>
<dbReference type="SUPFAM" id="SSF56672">
    <property type="entry name" value="DNA/RNA polymerases"/>
    <property type="match status" value="1"/>
</dbReference>
<evidence type="ECO:0000259" key="1">
    <source>
        <dbReference type="Pfam" id="PF07727"/>
    </source>
</evidence>
<proteinExistence type="predicted"/>
<dbReference type="HOGENOM" id="CLU_001650_21_3_1"/>
<dbReference type="AlphaFoldDB" id="A0A061GQL1"/>
<dbReference type="eggNOG" id="KOG0017">
    <property type="taxonomic scope" value="Eukaryota"/>
</dbReference>
<dbReference type="PANTHER" id="PTHR11439">
    <property type="entry name" value="GAG-POL-RELATED RETROTRANSPOSON"/>
    <property type="match status" value="1"/>
</dbReference>
<accession>A0A061GQL1</accession>
<dbReference type="STRING" id="3641.A0A061GQL1"/>
<feature type="domain" description="Reverse transcriptase Ty1/copia-type" evidence="1">
    <location>
        <begin position="15"/>
        <end position="259"/>
    </location>
</feature>
<sequence>MDGSNERRVKDDKKNNTWSLVDRPRYRHVIGVKWIFKRKLNSDGSLNKYKARLVVKGYSQMAGIDYQETFAPVARMDTIRLITTIAATCKWKVYHLDVKSAFLNGKLNEEIYIEQPLGFEIESDKGKVYRLHKALYGLKQAPRAWYSKIDSFLMNHDFQRSPNEVTLYVLKKTDQPPLILSLYVDDLLITGGNSTQINRLKLLLEKEFSMSDLGLMSYFLGIEVKQEDDGILLCQQKYVKEVLKRFKMTHCKAVSTPMAMNEKLSLHDAVRLENPSEYRSLIGCLLYIYVTRPEIMHTVSFLSRFMQQPCQSHAIAAKRVLRYLNGTITFGLKFIRYGEIKLMGYSDADWAGSVDDAKSTSGYVFSIGNGVFSWCSQKQETVAQSSAEVEYVSAATAANQAIWLRKILHDLGFPQATTSDLFVDNKSAIAMVKDPVFHGRSKHISVKYHSLREAKKQGEITVSHCCSNDQLADIMTKSLSKQKFEYHRERMKLVNASIKGEC</sequence>
<evidence type="ECO:0000313" key="3">
    <source>
        <dbReference type="Proteomes" id="UP000026915"/>
    </source>
</evidence>
<dbReference type="Gramene" id="EOY31801">
    <property type="protein sequence ID" value="EOY31801"/>
    <property type="gene ID" value="TCM_038935"/>
</dbReference>
<organism evidence="2 3">
    <name type="scientific">Theobroma cacao</name>
    <name type="common">Cacao</name>
    <name type="synonym">Cocoa</name>
    <dbReference type="NCBI Taxonomy" id="3641"/>
    <lineage>
        <taxon>Eukaryota</taxon>
        <taxon>Viridiplantae</taxon>
        <taxon>Streptophyta</taxon>
        <taxon>Embryophyta</taxon>
        <taxon>Tracheophyta</taxon>
        <taxon>Spermatophyta</taxon>
        <taxon>Magnoliopsida</taxon>
        <taxon>eudicotyledons</taxon>
        <taxon>Gunneridae</taxon>
        <taxon>Pentapetalae</taxon>
        <taxon>rosids</taxon>
        <taxon>malvids</taxon>
        <taxon>Malvales</taxon>
        <taxon>Malvaceae</taxon>
        <taxon>Byttnerioideae</taxon>
        <taxon>Theobroma</taxon>
    </lineage>
</organism>
<name>A0A061GQL1_THECC</name>
<dbReference type="Proteomes" id="UP000026915">
    <property type="component" value="Chromosome 9"/>
</dbReference>
<keyword evidence="3" id="KW-1185">Reference proteome</keyword>
<dbReference type="InterPro" id="IPR043502">
    <property type="entry name" value="DNA/RNA_pol_sf"/>
</dbReference>
<dbReference type="PANTHER" id="PTHR11439:SF483">
    <property type="entry name" value="PEPTIDE SYNTHASE GLIP-LIKE, PUTATIVE (AFU_ORTHOLOGUE AFUA_3G12920)-RELATED"/>
    <property type="match status" value="1"/>
</dbReference>
<dbReference type="InParanoid" id="A0A061GQL1"/>
<keyword evidence="2" id="KW-0808">Transferase</keyword>
<reference evidence="2 3" key="1">
    <citation type="journal article" date="2013" name="Genome Biol.">
        <title>The genome sequence of the most widely cultivated cacao type and its use to identify candidate genes regulating pod color.</title>
        <authorList>
            <person name="Motamayor J.C."/>
            <person name="Mockaitis K."/>
            <person name="Schmutz J."/>
            <person name="Haiminen N."/>
            <person name="Iii D.L."/>
            <person name="Cornejo O."/>
            <person name="Findley S.D."/>
            <person name="Zheng P."/>
            <person name="Utro F."/>
            <person name="Royaert S."/>
            <person name="Saski C."/>
            <person name="Jenkins J."/>
            <person name="Podicheti R."/>
            <person name="Zhao M."/>
            <person name="Scheffler B.E."/>
            <person name="Stack J.C."/>
            <person name="Feltus F.A."/>
            <person name="Mustiga G.M."/>
            <person name="Amores F."/>
            <person name="Phillips W."/>
            <person name="Marelli J.P."/>
            <person name="May G.D."/>
            <person name="Shapiro H."/>
            <person name="Ma J."/>
            <person name="Bustamante C.D."/>
            <person name="Schnell R.J."/>
            <person name="Main D."/>
            <person name="Gilbert D."/>
            <person name="Parida L."/>
            <person name="Kuhn D.N."/>
        </authorList>
    </citation>
    <scope>NUCLEOTIDE SEQUENCE [LARGE SCALE GENOMIC DNA]</scope>
    <source>
        <strain evidence="3">cv. Matina 1-6</strain>
    </source>
</reference>
<gene>
    <name evidence="2" type="ORF">TCM_038935</name>
</gene>
<keyword evidence="2" id="KW-0418">Kinase</keyword>
<dbReference type="EMBL" id="CM001887">
    <property type="protein sequence ID" value="EOY31801.1"/>
    <property type="molecule type" value="Genomic_DNA"/>
</dbReference>
<dbReference type="GO" id="GO:0016301">
    <property type="term" value="F:kinase activity"/>
    <property type="evidence" value="ECO:0007669"/>
    <property type="project" value="UniProtKB-KW"/>
</dbReference>
<dbReference type="OMA" id="AGHEARC"/>